<feature type="compositionally biased region" description="Acidic residues" evidence="1">
    <location>
        <begin position="92"/>
        <end position="110"/>
    </location>
</feature>
<evidence type="ECO:0000256" key="1">
    <source>
        <dbReference type="SAM" id="MobiDB-lite"/>
    </source>
</evidence>
<feature type="compositionally biased region" description="Acidic residues" evidence="1">
    <location>
        <begin position="137"/>
        <end position="155"/>
    </location>
</feature>
<reference evidence="2" key="1">
    <citation type="submission" date="2021-11" db="EMBL/GenBank/DDBJ databases">
        <authorList>
            <consortium name="Genoscope - CEA"/>
            <person name="William W."/>
        </authorList>
    </citation>
    <scope>NUCLEOTIDE SEQUENCE</scope>
</reference>
<gene>
    <name evidence="2" type="ORF">PECAL_1P07980</name>
</gene>
<protein>
    <submittedName>
        <fullName evidence="2">Uncharacterized protein</fullName>
    </submittedName>
</protein>
<comment type="caution">
    <text evidence="2">The sequence shown here is derived from an EMBL/GenBank/DDBJ whole genome shotgun (WGS) entry which is preliminary data.</text>
</comment>
<proteinExistence type="predicted"/>
<organism evidence="2 3">
    <name type="scientific">Pelagomonas calceolata</name>
    <dbReference type="NCBI Taxonomy" id="35677"/>
    <lineage>
        <taxon>Eukaryota</taxon>
        <taxon>Sar</taxon>
        <taxon>Stramenopiles</taxon>
        <taxon>Ochrophyta</taxon>
        <taxon>Pelagophyceae</taxon>
        <taxon>Pelagomonadales</taxon>
        <taxon>Pelagomonadaceae</taxon>
        <taxon>Pelagomonas</taxon>
    </lineage>
</organism>
<dbReference type="OrthoDB" id="74703at2759"/>
<evidence type="ECO:0000313" key="3">
    <source>
        <dbReference type="Proteomes" id="UP000789595"/>
    </source>
</evidence>
<feature type="compositionally biased region" description="Pro residues" evidence="1">
    <location>
        <begin position="36"/>
        <end position="47"/>
    </location>
</feature>
<sequence>MSSSDSDDDVPLAQMQAQSSSREARDGDGDAAMADAPPPKPPPPPPTGGGSSSDSSDDDVPLSKLQPQKKAAPPKKAPAKKRPPPPPSSSSSDDDDDDDDDDEDSSDSDEPIAKRKPAPRRRSAPKKRVVESSSGDDSGEEEFDFDRDDSDDSDDVPLATLARKKSAGSAKKSPARKPASRKAPTATARSKKQKGGEAEQAFYGTLRGKLLQEFLRRWWYAYDWPAPQAIDKEPEAGFESLVAFPGVHICTLEGDERFGKVQDHRDHATSPCFLNFYKKPSAELKALCLKAFEVQMAQLLKAEPDNERYINKLKREQRDIERVDADKADREAVAAVREYERARK</sequence>
<feature type="region of interest" description="Disordered" evidence="1">
    <location>
        <begin position="1"/>
        <end position="198"/>
    </location>
</feature>
<dbReference type="EMBL" id="CAKKNE010000001">
    <property type="protein sequence ID" value="CAH0364437.1"/>
    <property type="molecule type" value="Genomic_DNA"/>
</dbReference>
<dbReference type="Proteomes" id="UP000789595">
    <property type="component" value="Unassembled WGS sequence"/>
</dbReference>
<keyword evidence="3" id="KW-1185">Reference proteome</keyword>
<feature type="compositionally biased region" description="Acidic residues" evidence="1">
    <location>
        <begin position="1"/>
        <end position="10"/>
    </location>
</feature>
<name>A0A8J2S493_9STRA</name>
<dbReference type="AlphaFoldDB" id="A0A8J2S493"/>
<feature type="compositionally biased region" description="Basic residues" evidence="1">
    <location>
        <begin position="114"/>
        <end position="127"/>
    </location>
</feature>
<accession>A0A8J2S493</accession>
<evidence type="ECO:0000313" key="2">
    <source>
        <dbReference type="EMBL" id="CAH0364437.1"/>
    </source>
</evidence>